<organism evidence="2 3">
    <name type="scientific">Tortispora caseinolytica NRRL Y-17796</name>
    <dbReference type="NCBI Taxonomy" id="767744"/>
    <lineage>
        <taxon>Eukaryota</taxon>
        <taxon>Fungi</taxon>
        <taxon>Dikarya</taxon>
        <taxon>Ascomycota</taxon>
        <taxon>Saccharomycotina</taxon>
        <taxon>Trigonopsidomycetes</taxon>
        <taxon>Trigonopsidales</taxon>
        <taxon>Trigonopsidaceae</taxon>
        <taxon>Tortispora</taxon>
    </lineage>
</organism>
<dbReference type="EMBL" id="KV453841">
    <property type="protein sequence ID" value="ODV92882.1"/>
    <property type="molecule type" value="Genomic_DNA"/>
</dbReference>
<reference evidence="3" key="1">
    <citation type="submission" date="2016-02" db="EMBL/GenBank/DDBJ databases">
        <title>Comparative genomics of biotechnologically important yeasts.</title>
        <authorList>
            <consortium name="DOE Joint Genome Institute"/>
            <person name="Riley R."/>
            <person name="Haridas S."/>
            <person name="Wolfe K.H."/>
            <person name="Lopes M.R."/>
            <person name="Hittinger C.T."/>
            <person name="Goker M."/>
            <person name="Salamov A."/>
            <person name="Wisecaver J."/>
            <person name="Long T.M."/>
            <person name="Aerts A.L."/>
            <person name="Barry K."/>
            <person name="Choi C."/>
            <person name="Clum A."/>
            <person name="Coughlan A.Y."/>
            <person name="Deshpande S."/>
            <person name="Douglass A.P."/>
            <person name="Hanson S.J."/>
            <person name="Klenk H.-P."/>
            <person name="Labutti K."/>
            <person name="Lapidus A."/>
            <person name="Lindquist E."/>
            <person name="Lipzen A."/>
            <person name="Meier-Kolthoff J.P."/>
            <person name="Ohm R.A."/>
            <person name="Otillar R.P."/>
            <person name="Pangilinan J."/>
            <person name="Peng Y."/>
            <person name="Rokas A."/>
            <person name="Rosa C.A."/>
            <person name="Scheuner C."/>
            <person name="Sibirny A.A."/>
            <person name="Slot J.C."/>
            <person name="Stielow J.B."/>
            <person name="Sun H."/>
            <person name="Kurtzman C.P."/>
            <person name="Blackwell M."/>
            <person name="Jeffries T.W."/>
            <person name="Grigoriev I.V."/>
        </authorList>
    </citation>
    <scope>NUCLEOTIDE SEQUENCE [LARGE SCALE GENOMIC DNA]</scope>
    <source>
        <strain evidence="3">NRRL Y-17796</strain>
    </source>
</reference>
<dbReference type="OrthoDB" id="2093409at2759"/>
<keyword evidence="1" id="KW-0812">Transmembrane</keyword>
<dbReference type="PANTHER" id="PTHR38488">
    <property type="entry name" value="OXIDOREDUCTASE 9.5 KDA SUBUNIT, PUTATIVE (AFU_ORTHOLOGUE AFUA_5G08980)-RELATED"/>
    <property type="match status" value="1"/>
</dbReference>
<dbReference type="PANTHER" id="PTHR38488:SF1">
    <property type="entry name" value="OXIDOREDUCTASE 9.5 KDA SUBUNIT, PUTATIVE (AFU_ORTHOLOGUE AFUA_5G08980)-RELATED"/>
    <property type="match status" value="1"/>
</dbReference>
<evidence type="ECO:0008006" key="4">
    <source>
        <dbReference type="Google" id="ProtNLM"/>
    </source>
</evidence>
<evidence type="ECO:0000313" key="3">
    <source>
        <dbReference type="Proteomes" id="UP000095023"/>
    </source>
</evidence>
<dbReference type="InterPro" id="IPR039961">
    <property type="entry name" value="Nuo9.5"/>
</dbReference>
<keyword evidence="3" id="KW-1185">Reference proteome</keyword>
<evidence type="ECO:0000313" key="2">
    <source>
        <dbReference type="EMBL" id="ODV92882.1"/>
    </source>
</evidence>
<gene>
    <name evidence="2" type="ORF">CANCADRAFT_94786</name>
</gene>
<keyword evidence="1" id="KW-0472">Membrane</keyword>
<protein>
    <recommendedName>
        <fullName evidence="4">NADH-ubiquinone oxidoreductase 9.5 kDa subunit</fullName>
    </recommendedName>
</protein>
<sequence length="85" mass="10154">MKPELFKQPFKYMRWCAHHYPAYFFSLLLGFSFPVAALAVTPLRRKFLYDDHIPIPRTYPLPRRAREPLTGFGDDDKEFAKYLKN</sequence>
<dbReference type="AlphaFoldDB" id="A0A1E4TMA6"/>
<dbReference type="Proteomes" id="UP000095023">
    <property type="component" value="Unassembled WGS sequence"/>
</dbReference>
<accession>A0A1E4TMA6</accession>
<keyword evidence="1" id="KW-1133">Transmembrane helix</keyword>
<dbReference type="CDD" id="cd22903">
    <property type="entry name" value="NI9M"/>
    <property type="match status" value="1"/>
</dbReference>
<proteinExistence type="predicted"/>
<name>A0A1E4TMA6_9ASCO</name>
<feature type="transmembrane region" description="Helical" evidence="1">
    <location>
        <begin position="20"/>
        <end position="40"/>
    </location>
</feature>
<evidence type="ECO:0000256" key="1">
    <source>
        <dbReference type="SAM" id="Phobius"/>
    </source>
</evidence>